<proteinExistence type="inferred from homology"/>
<protein>
    <submittedName>
        <fullName evidence="6">GFA family protein</fullName>
    </submittedName>
</protein>
<dbReference type="Pfam" id="PF04828">
    <property type="entry name" value="GFA"/>
    <property type="match status" value="1"/>
</dbReference>
<dbReference type="Proteomes" id="UP001203423">
    <property type="component" value="Unassembled WGS sequence"/>
</dbReference>
<feature type="domain" description="CENP-V/GFA" evidence="5">
    <location>
        <begin position="5"/>
        <end position="117"/>
    </location>
</feature>
<comment type="caution">
    <text evidence="6">The sequence shown here is derived from an EMBL/GenBank/DDBJ whole genome shotgun (WGS) entry which is preliminary data.</text>
</comment>
<name>A0ABT0L7Y2_9GAMM</name>
<keyword evidence="3" id="KW-0862">Zinc</keyword>
<evidence type="ECO:0000313" key="6">
    <source>
        <dbReference type="EMBL" id="MCL1123803.1"/>
    </source>
</evidence>
<dbReference type="PANTHER" id="PTHR33337:SF40">
    <property type="entry name" value="CENP-V_GFA DOMAIN-CONTAINING PROTEIN-RELATED"/>
    <property type="match status" value="1"/>
</dbReference>
<gene>
    <name evidence="6" type="ORF">L2764_04710</name>
</gene>
<keyword evidence="2" id="KW-0479">Metal-binding</keyword>
<dbReference type="PROSITE" id="PS51891">
    <property type="entry name" value="CENP_V_GFA"/>
    <property type="match status" value="1"/>
</dbReference>
<reference evidence="6 7" key="1">
    <citation type="submission" date="2022-01" db="EMBL/GenBank/DDBJ databases">
        <title>Whole genome-based taxonomy of the Shewanellaceae.</title>
        <authorList>
            <person name="Martin-Rodriguez A.J."/>
        </authorList>
    </citation>
    <scope>NUCLEOTIDE SEQUENCE [LARGE SCALE GENOMIC DNA]</scope>
    <source>
        <strain evidence="6 7">DSM 17177</strain>
    </source>
</reference>
<dbReference type="InterPro" id="IPR011057">
    <property type="entry name" value="Mss4-like_sf"/>
</dbReference>
<sequence length="136" mass="15028">MNYPITASCQCGQVSYTLNKAPNKVLACHCKECQTLSSSPFSVTAVVPSSDITFDGDMKQWSRIADSGNQNHAKFCPTCGTRIYHYNPDMPDLIKLKLKPVGASIDTDFAPTLHVWVSEKQSWYQIPTGIEALAKQ</sequence>
<dbReference type="Gene3D" id="3.90.1590.10">
    <property type="entry name" value="glutathione-dependent formaldehyde- activating enzyme (gfa)"/>
    <property type="match status" value="1"/>
</dbReference>
<evidence type="ECO:0000313" key="7">
    <source>
        <dbReference type="Proteomes" id="UP001203423"/>
    </source>
</evidence>
<evidence type="ECO:0000256" key="3">
    <source>
        <dbReference type="ARBA" id="ARBA00022833"/>
    </source>
</evidence>
<keyword evidence="4" id="KW-0456">Lyase</keyword>
<evidence type="ECO:0000259" key="5">
    <source>
        <dbReference type="PROSITE" id="PS51891"/>
    </source>
</evidence>
<dbReference type="PANTHER" id="PTHR33337">
    <property type="entry name" value="GFA DOMAIN-CONTAINING PROTEIN"/>
    <property type="match status" value="1"/>
</dbReference>
<organism evidence="6 7">
    <name type="scientific">Shewanella surugensis</name>
    <dbReference type="NCBI Taxonomy" id="212020"/>
    <lineage>
        <taxon>Bacteria</taxon>
        <taxon>Pseudomonadati</taxon>
        <taxon>Pseudomonadota</taxon>
        <taxon>Gammaproteobacteria</taxon>
        <taxon>Alteromonadales</taxon>
        <taxon>Shewanellaceae</taxon>
        <taxon>Shewanella</taxon>
    </lineage>
</organism>
<keyword evidence="7" id="KW-1185">Reference proteome</keyword>
<dbReference type="RefSeq" id="WP_248939089.1">
    <property type="nucleotide sequence ID" value="NZ_JAKIKS010000012.1"/>
</dbReference>
<dbReference type="EMBL" id="JAKIKS010000012">
    <property type="protein sequence ID" value="MCL1123803.1"/>
    <property type="molecule type" value="Genomic_DNA"/>
</dbReference>
<evidence type="ECO:0000256" key="2">
    <source>
        <dbReference type="ARBA" id="ARBA00022723"/>
    </source>
</evidence>
<evidence type="ECO:0000256" key="4">
    <source>
        <dbReference type="ARBA" id="ARBA00023239"/>
    </source>
</evidence>
<dbReference type="SUPFAM" id="SSF51316">
    <property type="entry name" value="Mss4-like"/>
    <property type="match status" value="1"/>
</dbReference>
<accession>A0ABT0L7Y2</accession>
<comment type="similarity">
    <text evidence="1">Belongs to the Gfa family.</text>
</comment>
<evidence type="ECO:0000256" key="1">
    <source>
        <dbReference type="ARBA" id="ARBA00005495"/>
    </source>
</evidence>
<dbReference type="InterPro" id="IPR006913">
    <property type="entry name" value="CENP-V/GFA"/>
</dbReference>